<dbReference type="InterPro" id="IPR020472">
    <property type="entry name" value="WD40_PAC1"/>
</dbReference>
<feature type="repeat" description="WD" evidence="3">
    <location>
        <begin position="1150"/>
        <end position="1193"/>
    </location>
</feature>
<organism evidence="4 5">
    <name type="scientific">Luedemannella flava</name>
    <dbReference type="NCBI Taxonomy" id="349316"/>
    <lineage>
        <taxon>Bacteria</taxon>
        <taxon>Bacillati</taxon>
        <taxon>Actinomycetota</taxon>
        <taxon>Actinomycetes</taxon>
        <taxon>Micromonosporales</taxon>
        <taxon>Micromonosporaceae</taxon>
        <taxon>Luedemannella</taxon>
    </lineage>
</organism>
<dbReference type="InterPro" id="IPR019775">
    <property type="entry name" value="WD40_repeat_CS"/>
</dbReference>
<evidence type="ECO:0008006" key="6">
    <source>
        <dbReference type="Google" id="ProtNLM"/>
    </source>
</evidence>
<name>A0ABN2MB48_9ACTN</name>
<feature type="repeat" description="WD" evidence="3">
    <location>
        <begin position="881"/>
        <end position="924"/>
    </location>
</feature>
<keyword evidence="5" id="KW-1185">Reference proteome</keyword>
<feature type="repeat" description="WD" evidence="3">
    <location>
        <begin position="926"/>
        <end position="960"/>
    </location>
</feature>
<feature type="repeat" description="WD" evidence="3">
    <location>
        <begin position="1510"/>
        <end position="1546"/>
    </location>
</feature>
<evidence type="ECO:0000256" key="2">
    <source>
        <dbReference type="ARBA" id="ARBA00022737"/>
    </source>
</evidence>
<dbReference type="InterPro" id="IPR015943">
    <property type="entry name" value="WD40/YVTN_repeat-like_dom_sf"/>
</dbReference>
<evidence type="ECO:0000256" key="3">
    <source>
        <dbReference type="PROSITE-ProRule" id="PRU00221"/>
    </source>
</evidence>
<dbReference type="CDD" id="cd00200">
    <property type="entry name" value="WD40"/>
    <property type="match status" value="3"/>
</dbReference>
<feature type="repeat" description="WD" evidence="3">
    <location>
        <begin position="1375"/>
        <end position="1418"/>
    </location>
</feature>
<dbReference type="Gene3D" id="2.130.10.10">
    <property type="entry name" value="YVTN repeat-like/Quinoprotein amine dehydrogenase"/>
    <property type="match status" value="6"/>
</dbReference>
<dbReference type="PROSITE" id="PS50082">
    <property type="entry name" value="WD_REPEATS_2"/>
    <property type="match status" value="18"/>
</dbReference>
<dbReference type="Pfam" id="PF00400">
    <property type="entry name" value="WD40"/>
    <property type="match status" value="17"/>
</dbReference>
<dbReference type="PANTHER" id="PTHR22847">
    <property type="entry name" value="WD40 REPEAT PROTEIN"/>
    <property type="match status" value="1"/>
</dbReference>
<dbReference type="EMBL" id="BAAALT010000149">
    <property type="protein sequence ID" value="GAA1817380.1"/>
    <property type="molecule type" value="Genomic_DNA"/>
</dbReference>
<feature type="repeat" description="WD" evidence="3">
    <location>
        <begin position="1420"/>
        <end position="1463"/>
    </location>
</feature>
<dbReference type="Proteomes" id="UP001500218">
    <property type="component" value="Unassembled WGS sequence"/>
</dbReference>
<reference evidence="4 5" key="1">
    <citation type="journal article" date="2019" name="Int. J. Syst. Evol. Microbiol.">
        <title>The Global Catalogue of Microorganisms (GCM) 10K type strain sequencing project: providing services to taxonomists for standard genome sequencing and annotation.</title>
        <authorList>
            <consortium name="The Broad Institute Genomics Platform"/>
            <consortium name="The Broad Institute Genome Sequencing Center for Infectious Disease"/>
            <person name="Wu L."/>
            <person name="Ma J."/>
        </authorList>
    </citation>
    <scope>NUCLEOTIDE SEQUENCE [LARGE SCALE GENOMIC DNA]</scope>
    <source>
        <strain evidence="4 5">JCM 13250</strain>
    </source>
</reference>
<sequence length="1637" mass="170837">MSDSATRHLLTAPGDPDASVVALFTGTFGYRHAPIVDLAQGPEQLRDGLRAFASAADRRHDDQVVLYLAARGRLTADGDATVSPLAGTDDGPGPAVKVRQLVEWLLAETSLRTATVILNLSCPDDQAVGIRADVPRWLPADRPDPRTGLVVAVATGAEPAGFAGAFARAARHRATGGRTQPELSLETLVRVVDAAQPSVTYHLVGLPDEPAGLLPNPRYEPQPPEAAVTGRQRALGDLVRWLAAEGSEDAARTRVVVGDAGSGKTTLLRALAGTSDIADRVDALIDARGRLTAEVFADIATAAWEAATTAGDLVRRLPRTKDPVTILIDGLDEAVDPAELARSVLRPLCVGATGRLRLLIATSPALLAALGGHPLVVNLDAGPYLDAEGLRAYVRSVLVESRPDSAYRSAAGPLVTQTAAAIAEVAGTSYLMAGVMARTAATGPVPTSPLQWRAGLPQDIRVAVPLELEQRLGDQAERARELLLPLAYAEGPGLPWEDVWPRLANALTPGRRYSDDDVAWLLDAIGEYVTESCVEGRSAYRLAHRTLAGCLVEGRDHAYDQTTIVRTLGEQVPTGPDGRRDWARAHPYTRVRLVAHAARTQAVDELLTDGLFLLAAPPEHTLAALAAARSTEATTAGAVFQHAVTRLRAASPDERAAYLELAARCGGAPDIAGAISAAGVPRPWSARWSAWERWRPPHRLLSGPTSGVLAVAVGQLEGQPVVVAGGDDRAVRRWNLATGEPIGHPMSGHTDAVTALATDQLDDQPVVVSGGDDRTVHLWNLATGEPIGHPMSGHTGGVTCLAVGRLGAQAIAVSGSDDQTVRLWNVPAGTPHGGPMTGHTGAVTAVTVGEVEGHGVAISGGRDGVIRVWNLATRRAEGELLGGHTGAITSVAFGHLDGEPVAVSGSDDRTIRVWNLITGAPIGTSIHGHTDTVATVTIADIDGRPVIVSGGADRVVRFWNPVTGAPLGEPLIGHTGGVTAVATTHLDGQAVVASAGHDHTVRVWQAEIEHVGEPFTGHTDAVMSVALCEIEDAPAVVSGSADHDLRVWDVASGHLIGRPLVGHTGGIWSIATGTLSGRPIAVSGGADHRIRVWDLVSHQPIGQPFAGHTGWIWSVALGEVDGQRVVVSGSDDHSVRVWELGTGRPVGNPLIGHTGGVTAVAFGHLGDRAIAVSGSRDHSMRVWNLATGNPIGERLTGHTGGVWAVALGHVNDQPVAVSGGDDRTVRVWDLNTGALIGRALSGHTGAVVAVALGELDGVAVAVTGSDDHTVRVWDLESRRPLGRPLTGHTAGVRAVAVGELDKQPIAVSGGHDQTLRAWDLTTRTGIEHTAAAEGNVVRALAIGERNASPVLVTGGQDRVLRLWHLADGATAGTPMKGHSGPVAALTTGDLDRRPVAISGGHDDTVRVWSLGSGIPIGEPLRGHTGPVVAVACGRLGEDTVVVSGSHDHTVRAWNLTTNRPVGEPFTGHTGIVQALAVGELDNHAVVVSGSDDRTARLWDLATGAALAEPLTGHSGAITAVVLAHLDEHTVAVTASEDRTVRVWDLDAQGRKGWLRKRERTPVIMRELTFAHPVRGLVLPPGSDQLIVATGSTVELRTLDDAKRRRIEVDGEILALSAREGTVAVSTAHGLVVLNTTG</sequence>
<evidence type="ECO:0000313" key="5">
    <source>
        <dbReference type="Proteomes" id="UP001500218"/>
    </source>
</evidence>
<feature type="repeat" description="WD" evidence="3">
    <location>
        <begin position="1240"/>
        <end position="1283"/>
    </location>
</feature>
<dbReference type="InterPro" id="IPR036322">
    <property type="entry name" value="WD40_repeat_dom_sf"/>
</dbReference>
<feature type="repeat" description="WD" evidence="3">
    <location>
        <begin position="1351"/>
        <end position="1373"/>
    </location>
</feature>
<keyword evidence="1 3" id="KW-0853">WD repeat</keyword>
<dbReference type="SUPFAM" id="SSF50978">
    <property type="entry name" value="WD40 repeat-like"/>
    <property type="match status" value="3"/>
</dbReference>
<feature type="repeat" description="WD" evidence="3">
    <location>
        <begin position="1060"/>
        <end position="1103"/>
    </location>
</feature>
<feature type="repeat" description="WD" evidence="3">
    <location>
        <begin position="1195"/>
        <end position="1238"/>
    </location>
</feature>
<evidence type="ECO:0000256" key="1">
    <source>
        <dbReference type="ARBA" id="ARBA00022574"/>
    </source>
</evidence>
<dbReference type="InterPro" id="IPR001680">
    <property type="entry name" value="WD40_rpt"/>
</dbReference>
<feature type="repeat" description="WD" evidence="3">
    <location>
        <begin position="971"/>
        <end position="1005"/>
    </location>
</feature>
<feature type="repeat" description="WD" evidence="3">
    <location>
        <begin position="746"/>
        <end position="789"/>
    </location>
</feature>
<dbReference type="SUPFAM" id="SSF50960">
    <property type="entry name" value="TolB, C-terminal domain"/>
    <property type="match status" value="1"/>
</dbReference>
<feature type="repeat" description="WD" evidence="3">
    <location>
        <begin position="1465"/>
        <end position="1508"/>
    </location>
</feature>
<dbReference type="PANTHER" id="PTHR22847:SF637">
    <property type="entry name" value="WD REPEAT DOMAIN 5B"/>
    <property type="match status" value="1"/>
</dbReference>
<dbReference type="RefSeq" id="WP_344135095.1">
    <property type="nucleotide sequence ID" value="NZ_BAAALT010000149.1"/>
</dbReference>
<dbReference type="PROSITE" id="PS00678">
    <property type="entry name" value="WD_REPEATS_1"/>
    <property type="match status" value="14"/>
</dbReference>
<dbReference type="SUPFAM" id="SSF52540">
    <property type="entry name" value="P-loop containing nucleoside triphosphate hydrolases"/>
    <property type="match status" value="1"/>
</dbReference>
<dbReference type="Gene3D" id="3.40.50.300">
    <property type="entry name" value="P-loop containing nucleotide triphosphate hydrolases"/>
    <property type="match status" value="1"/>
</dbReference>
<dbReference type="PRINTS" id="PR00320">
    <property type="entry name" value="GPROTEINBRPT"/>
</dbReference>
<dbReference type="SMART" id="SM00320">
    <property type="entry name" value="WD40"/>
    <property type="match status" value="19"/>
</dbReference>
<feature type="repeat" description="WD" evidence="3">
    <location>
        <begin position="1105"/>
        <end position="1148"/>
    </location>
</feature>
<evidence type="ECO:0000313" key="4">
    <source>
        <dbReference type="EMBL" id="GAA1817380.1"/>
    </source>
</evidence>
<comment type="caution">
    <text evidence="4">The sequence shown here is derived from an EMBL/GenBank/DDBJ whole genome shotgun (WGS) entry which is preliminary data.</text>
</comment>
<dbReference type="PROSITE" id="PS50294">
    <property type="entry name" value="WD_REPEATS_REGION"/>
    <property type="match status" value="14"/>
</dbReference>
<feature type="repeat" description="WD" evidence="3">
    <location>
        <begin position="1285"/>
        <end position="1328"/>
    </location>
</feature>
<feature type="repeat" description="WD" evidence="3">
    <location>
        <begin position="836"/>
        <end position="879"/>
    </location>
</feature>
<proteinExistence type="predicted"/>
<feature type="repeat" description="WD" evidence="3">
    <location>
        <begin position="1015"/>
        <end position="1058"/>
    </location>
</feature>
<gene>
    <name evidence="4" type="ORF">GCM10009682_42730</name>
</gene>
<feature type="repeat" description="WD" evidence="3">
    <location>
        <begin position="791"/>
        <end position="826"/>
    </location>
</feature>
<protein>
    <recommendedName>
        <fullName evidence="6">WD40 repeat protein</fullName>
    </recommendedName>
</protein>
<accession>A0ABN2MB48</accession>
<keyword evidence="2" id="KW-0677">Repeat</keyword>
<dbReference type="InterPro" id="IPR027417">
    <property type="entry name" value="P-loop_NTPase"/>
</dbReference>